<gene>
    <name evidence="1" type="ORF">VTAP4600_A3507</name>
</gene>
<evidence type="ECO:0008006" key="3">
    <source>
        <dbReference type="Google" id="ProtNLM"/>
    </source>
</evidence>
<reference evidence="1 2" key="1">
    <citation type="submission" date="2017-10" db="EMBL/GenBank/DDBJ databases">
        <authorList>
            <person name="Banno H."/>
            <person name="Chua N.-H."/>
        </authorList>
    </citation>
    <scope>NUCLEOTIDE SEQUENCE [LARGE SCALE GENOMIC DNA]</scope>
    <source>
        <strain evidence="1">Vibrio tapetis CECT4600</strain>
    </source>
</reference>
<evidence type="ECO:0000313" key="1">
    <source>
        <dbReference type="EMBL" id="SON51454.1"/>
    </source>
</evidence>
<dbReference type="RefSeq" id="WP_102523758.1">
    <property type="nucleotide sequence ID" value="NZ_LT960611.1"/>
</dbReference>
<dbReference type="OrthoDB" id="5826670at2"/>
<dbReference type="KEGG" id="vta:A3507"/>
<organism evidence="1 2">
    <name type="scientific">Vibrio tapetis subsp. tapetis</name>
    <dbReference type="NCBI Taxonomy" id="1671868"/>
    <lineage>
        <taxon>Bacteria</taxon>
        <taxon>Pseudomonadati</taxon>
        <taxon>Pseudomonadota</taxon>
        <taxon>Gammaproteobacteria</taxon>
        <taxon>Vibrionales</taxon>
        <taxon>Vibrionaceae</taxon>
        <taxon>Vibrio</taxon>
    </lineage>
</organism>
<accession>A0A2N8ZHR1</accession>
<name>A0A2N8ZHR1_9VIBR</name>
<protein>
    <recommendedName>
        <fullName evidence="3">DUF2913 domain-containing protein</fullName>
    </recommendedName>
</protein>
<dbReference type="EMBL" id="LT960611">
    <property type="protein sequence ID" value="SON51454.1"/>
    <property type="molecule type" value="Genomic_DNA"/>
</dbReference>
<dbReference type="InterPro" id="IPR021316">
    <property type="entry name" value="DUF2913"/>
</dbReference>
<keyword evidence="2" id="KW-1185">Reference proteome</keyword>
<evidence type="ECO:0000313" key="2">
    <source>
        <dbReference type="Proteomes" id="UP000235828"/>
    </source>
</evidence>
<proteinExistence type="predicted"/>
<dbReference type="AlphaFoldDB" id="A0A2N8ZHR1"/>
<dbReference type="Pfam" id="PF11140">
    <property type="entry name" value="DUF2913"/>
    <property type="match status" value="1"/>
</dbReference>
<dbReference type="Proteomes" id="UP000235828">
    <property type="component" value="Chromosome A"/>
</dbReference>
<sequence>MQIKRDFNYYYHLHDTVTHALLHLFFQISTTTRYVPVNRRNEILIKYLKPKLSDTSLSSIKKDIKLMVNSARKSGGNLEMKLHELNALAKQSKLKGAEKLYHLLVCLYDEEGIESQLFEKGMQTKPGILYLLEEQLEQGFDAEYRQVSPISMLIELERAPELIECINRHGLFVAEMKEWNEKTHQAHLLVHPLDINLVEG</sequence>